<dbReference type="OrthoDB" id="9801987at2"/>
<reference evidence="6" key="1">
    <citation type="submission" date="2016-11" db="EMBL/GenBank/DDBJ databases">
        <authorList>
            <person name="Varghese N."/>
            <person name="Submissions S."/>
        </authorList>
    </citation>
    <scope>NUCLEOTIDE SEQUENCE [LARGE SCALE GENOMIC DNA]</scope>
    <source>
        <strain evidence="6">DSM 26898</strain>
    </source>
</reference>
<dbReference type="InterPro" id="IPR050153">
    <property type="entry name" value="Metal_Ion_Import_ABC"/>
</dbReference>
<protein>
    <submittedName>
        <fullName evidence="5">ABC-type multidrug transport system, ATPase component</fullName>
    </submittedName>
</protein>
<evidence type="ECO:0000256" key="1">
    <source>
        <dbReference type="ARBA" id="ARBA00022448"/>
    </source>
</evidence>
<evidence type="ECO:0000256" key="2">
    <source>
        <dbReference type="ARBA" id="ARBA00022741"/>
    </source>
</evidence>
<proteinExistence type="predicted"/>
<sequence>MSKLHIDSVTKSYGSKTILKDIYLSCETGKILALLGGIGSGKSTLLQIIFGTLKGDSQFIKFNDQVLTKQSERKNKIAYLPQTSMFPKDIKIKNLISLFCNEENSQKLFNSDLLKPLLNSTIRNLSGGEKRMVEVITIIHSDADFILLEEPYSGLSPILTEKIMNMIKELSREKGFIISDFNVEEAIKISDKFYLLSNTYLKQMKDLKELQQHYYFPKNI</sequence>
<evidence type="ECO:0000256" key="3">
    <source>
        <dbReference type="ARBA" id="ARBA00022840"/>
    </source>
</evidence>
<dbReference type="SUPFAM" id="SSF52540">
    <property type="entry name" value="P-loop containing nucleoside triphosphate hydrolases"/>
    <property type="match status" value="1"/>
</dbReference>
<dbReference type="InterPro" id="IPR003439">
    <property type="entry name" value="ABC_transporter-like_ATP-bd"/>
</dbReference>
<keyword evidence="6" id="KW-1185">Reference proteome</keyword>
<dbReference type="InterPro" id="IPR017871">
    <property type="entry name" value="ABC_transporter-like_CS"/>
</dbReference>
<dbReference type="GO" id="GO:0016887">
    <property type="term" value="F:ATP hydrolysis activity"/>
    <property type="evidence" value="ECO:0007669"/>
    <property type="project" value="InterPro"/>
</dbReference>
<dbReference type="Pfam" id="PF00005">
    <property type="entry name" value="ABC_tran"/>
    <property type="match status" value="1"/>
</dbReference>
<dbReference type="PROSITE" id="PS00211">
    <property type="entry name" value="ABC_TRANSPORTER_1"/>
    <property type="match status" value="1"/>
</dbReference>
<name>A0A1M4ZJ92_9FLAO</name>
<dbReference type="EMBL" id="FQVO01000010">
    <property type="protein sequence ID" value="SHF18035.1"/>
    <property type="molecule type" value="Genomic_DNA"/>
</dbReference>
<feature type="domain" description="ABC transporter" evidence="4">
    <location>
        <begin position="4"/>
        <end position="220"/>
    </location>
</feature>
<dbReference type="AlphaFoldDB" id="A0A1M4ZJ92"/>
<dbReference type="PROSITE" id="PS50893">
    <property type="entry name" value="ABC_TRANSPORTER_2"/>
    <property type="match status" value="1"/>
</dbReference>
<dbReference type="PANTHER" id="PTHR42734">
    <property type="entry name" value="METAL TRANSPORT SYSTEM ATP-BINDING PROTEIN TM_0124-RELATED"/>
    <property type="match status" value="1"/>
</dbReference>
<dbReference type="Gene3D" id="3.40.50.300">
    <property type="entry name" value="P-loop containing nucleotide triphosphate hydrolases"/>
    <property type="match status" value="1"/>
</dbReference>
<dbReference type="InterPro" id="IPR027417">
    <property type="entry name" value="P-loop_NTPase"/>
</dbReference>
<dbReference type="STRING" id="1302685.SAMN05444408_11071"/>
<gene>
    <name evidence="5" type="ORF">SAMN05444408_11071</name>
</gene>
<keyword evidence="2" id="KW-0547">Nucleotide-binding</keyword>
<dbReference type="Proteomes" id="UP000184236">
    <property type="component" value="Unassembled WGS sequence"/>
</dbReference>
<evidence type="ECO:0000259" key="4">
    <source>
        <dbReference type="PROSITE" id="PS50893"/>
    </source>
</evidence>
<evidence type="ECO:0000313" key="6">
    <source>
        <dbReference type="Proteomes" id="UP000184236"/>
    </source>
</evidence>
<organism evidence="5 6">
    <name type="scientific">Chryseobacterium takakiae</name>
    <dbReference type="NCBI Taxonomy" id="1302685"/>
    <lineage>
        <taxon>Bacteria</taxon>
        <taxon>Pseudomonadati</taxon>
        <taxon>Bacteroidota</taxon>
        <taxon>Flavobacteriia</taxon>
        <taxon>Flavobacteriales</taxon>
        <taxon>Weeksellaceae</taxon>
        <taxon>Chryseobacterium group</taxon>
        <taxon>Chryseobacterium</taxon>
    </lineage>
</organism>
<evidence type="ECO:0000313" key="5">
    <source>
        <dbReference type="EMBL" id="SHF18035.1"/>
    </source>
</evidence>
<accession>A0A1M4ZJ92</accession>
<keyword evidence="3" id="KW-0067">ATP-binding</keyword>
<keyword evidence="1" id="KW-0813">Transport</keyword>
<dbReference type="RefSeq" id="WP_072885302.1">
    <property type="nucleotide sequence ID" value="NZ_FQVO01000010.1"/>
</dbReference>
<dbReference type="GO" id="GO:0005524">
    <property type="term" value="F:ATP binding"/>
    <property type="evidence" value="ECO:0007669"/>
    <property type="project" value="UniProtKB-KW"/>
</dbReference>